<evidence type="ECO:0000256" key="10">
    <source>
        <dbReference type="PROSITE-ProRule" id="PRU00175"/>
    </source>
</evidence>
<dbReference type="FunCoup" id="A0A1V9XRD4">
    <property type="interactions" value="684"/>
</dbReference>
<keyword evidence="9" id="KW-0131">Cell cycle</keyword>
<dbReference type="GO" id="GO:0097602">
    <property type="term" value="F:cullin family protein binding"/>
    <property type="evidence" value="ECO:0007669"/>
    <property type="project" value="InterPro"/>
</dbReference>
<dbReference type="InterPro" id="IPR051031">
    <property type="entry name" value="RING-box_E3_Ubiquitin_Ligase"/>
</dbReference>
<dbReference type="GO" id="GO:0005680">
    <property type="term" value="C:anaphase-promoting complex"/>
    <property type="evidence" value="ECO:0007669"/>
    <property type="project" value="InterPro"/>
</dbReference>
<reference evidence="12 13" key="1">
    <citation type="journal article" date="2017" name="Gigascience">
        <title>Draft genome of the honey bee ectoparasitic mite, Tropilaelaps mercedesae, is shaped by the parasitic life history.</title>
        <authorList>
            <person name="Dong X."/>
            <person name="Armstrong S.D."/>
            <person name="Xia D."/>
            <person name="Makepeace B.L."/>
            <person name="Darby A.C."/>
            <person name="Kadowaki T."/>
        </authorList>
    </citation>
    <scope>NUCLEOTIDE SEQUENCE [LARGE SCALE GENOMIC DNA]</scope>
    <source>
        <strain evidence="12">Wuxi-XJTLU</strain>
    </source>
</reference>
<protein>
    <recommendedName>
        <fullName evidence="2">Anaphase-promoting complex subunit 11</fullName>
    </recommendedName>
</protein>
<evidence type="ECO:0000256" key="4">
    <source>
        <dbReference type="ARBA" id="ARBA00022723"/>
    </source>
</evidence>
<keyword evidence="3" id="KW-0132">Cell division</keyword>
<dbReference type="SUPFAM" id="SSF57850">
    <property type="entry name" value="RING/U-box"/>
    <property type="match status" value="2"/>
</dbReference>
<organism evidence="12 13">
    <name type="scientific">Tropilaelaps mercedesae</name>
    <dbReference type="NCBI Taxonomy" id="418985"/>
    <lineage>
        <taxon>Eukaryota</taxon>
        <taxon>Metazoa</taxon>
        <taxon>Ecdysozoa</taxon>
        <taxon>Arthropoda</taxon>
        <taxon>Chelicerata</taxon>
        <taxon>Arachnida</taxon>
        <taxon>Acari</taxon>
        <taxon>Parasitiformes</taxon>
        <taxon>Mesostigmata</taxon>
        <taxon>Gamasina</taxon>
        <taxon>Dermanyssoidea</taxon>
        <taxon>Laelapidae</taxon>
        <taxon>Tropilaelaps</taxon>
    </lineage>
</organism>
<evidence type="ECO:0000256" key="9">
    <source>
        <dbReference type="ARBA" id="ARBA00023306"/>
    </source>
</evidence>
<keyword evidence="8" id="KW-0862">Zinc</keyword>
<keyword evidence="5 10" id="KW-0863">Zinc-finger</keyword>
<dbReference type="InterPro" id="IPR024991">
    <property type="entry name" value="RING-H2_APC11"/>
</dbReference>
<dbReference type="GO" id="GO:0008270">
    <property type="term" value="F:zinc ion binding"/>
    <property type="evidence" value="ECO:0007669"/>
    <property type="project" value="UniProtKB-KW"/>
</dbReference>
<dbReference type="GO" id="GO:0061630">
    <property type="term" value="F:ubiquitin protein ligase activity"/>
    <property type="evidence" value="ECO:0007669"/>
    <property type="project" value="InterPro"/>
</dbReference>
<dbReference type="AlphaFoldDB" id="A0A1V9XRD4"/>
<evidence type="ECO:0000256" key="5">
    <source>
        <dbReference type="ARBA" id="ARBA00022771"/>
    </source>
</evidence>
<keyword evidence="4" id="KW-0479">Metal-binding</keyword>
<evidence type="ECO:0000259" key="11">
    <source>
        <dbReference type="PROSITE" id="PS50089"/>
    </source>
</evidence>
<evidence type="ECO:0000256" key="6">
    <source>
        <dbReference type="ARBA" id="ARBA00022776"/>
    </source>
</evidence>
<evidence type="ECO:0000256" key="8">
    <source>
        <dbReference type="ARBA" id="ARBA00022833"/>
    </source>
</evidence>
<gene>
    <name evidence="12" type="ORF">BIW11_08051</name>
</gene>
<dbReference type="InParanoid" id="A0A1V9XRD4"/>
<dbReference type="Gene3D" id="3.30.40.10">
    <property type="entry name" value="Zinc/RING finger domain, C3HC4 (zinc finger)"/>
    <property type="match status" value="1"/>
</dbReference>
<dbReference type="PANTHER" id="PTHR11210">
    <property type="entry name" value="RING BOX"/>
    <property type="match status" value="1"/>
</dbReference>
<evidence type="ECO:0000313" key="13">
    <source>
        <dbReference type="Proteomes" id="UP000192247"/>
    </source>
</evidence>
<sequence length="138" mass="16101">MRYGVFSLSHRRSNRRQRQTLKSRMKVKIKKWTAVASWKWRANDDNCGWLKMLPFMKPAVDFFLISVFVLGPGSCLAGICRMPFDSCCPDCRLPGDGCPLVWGKCSHCFHIHCIVKWIQAQQAQQQCPMCRQTWNFKE</sequence>
<evidence type="ECO:0000256" key="2">
    <source>
        <dbReference type="ARBA" id="ARBA00013928"/>
    </source>
</evidence>
<dbReference type="GO" id="GO:0051301">
    <property type="term" value="P:cell division"/>
    <property type="evidence" value="ECO:0007669"/>
    <property type="project" value="UniProtKB-KW"/>
</dbReference>
<accession>A0A1V9XRD4</accession>
<evidence type="ECO:0000256" key="7">
    <source>
        <dbReference type="ARBA" id="ARBA00022786"/>
    </source>
</evidence>
<dbReference type="InterPro" id="IPR013083">
    <property type="entry name" value="Znf_RING/FYVE/PHD"/>
</dbReference>
<evidence type="ECO:0000313" key="12">
    <source>
        <dbReference type="EMBL" id="OQR76003.1"/>
    </source>
</evidence>
<dbReference type="OrthoDB" id="1681166at2759"/>
<name>A0A1V9XRD4_9ACAR</name>
<dbReference type="CDD" id="cd16456">
    <property type="entry name" value="RING-H2_APC11"/>
    <property type="match status" value="1"/>
</dbReference>
<comment type="caution">
    <text evidence="12">The sequence shown here is derived from an EMBL/GenBank/DDBJ whole genome shotgun (WGS) entry which is preliminary data.</text>
</comment>
<dbReference type="EMBL" id="MNPL01005460">
    <property type="protein sequence ID" value="OQR76003.1"/>
    <property type="molecule type" value="Genomic_DNA"/>
</dbReference>
<dbReference type="PROSITE" id="PS50089">
    <property type="entry name" value="ZF_RING_2"/>
    <property type="match status" value="1"/>
</dbReference>
<dbReference type="InterPro" id="IPR001841">
    <property type="entry name" value="Znf_RING"/>
</dbReference>
<dbReference type="Pfam" id="PF12861">
    <property type="entry name" value="zf-ANAPC11"/>
    <property type="match status" value="1"/>
</dbReference>
<dbReference type="Proteomes" id="UP000192247">
    <property type="component" value="Unassembled WGS sequence"/>
</dbReference>
<dbReference type="GO" id="GO:0031145">
    <property type="term" value="P:anaphase-promoting complex-dependent catabolic process"/>
    <property type="evidence" value="ECO:0007669"/>
    <property type="project" value="InterPro"/>
</dbReference>
<keyword evidence="6" id="KW-0498">Mitosis</keyword>
<evidence type="ECO:0000256" key="3">
    <source>
        <dbReference type="ARBA" id="ARBA00022618"/>
    </source>
</evidence>
<keyword evidence="7" id="KW-0833">Ubl conjugation pathway</keyword>
<keyword evidence="13" id="KW-1185">Reference proteome</keyword>
<comment type="similarity">
    <text evidence="1">Belongs to the RING-box family.</text>
</comment>
<feature type="domain" description="RING-type" evidence="11">
    <location>
        <begin position="88"/>
        <end position="131"/>
    </location>
</feature>
<dbReference type="STRING" id="418985.A0A1V9XRD4"/>
<evidence type="ECO:0000256" key="1">
    <source>
        <dbReference type="ARBA" id="ARBA00009273"/>
    </source>
</evidence>
<proteinExistence type="inferred from homology"/>